<dbReference type="Proteomes" id="UP000663866">
    <property type="component" value="Unassembled WGS sequence"/>
</dbReference>
<evidence type="ECO:0000313" key="3">
    <source>
        <dbReference type="EMBL" id="CAF4617770.1"/>
    </source>
</evidence>
<feature type="compositionally biased region" description="Polar residues" evidence="1">
    <location>
        <begin position="11"/>
        <end position="22"/>
    </location>
</feature>
<dbReference type="Proteomes" id="UP000663856">
    <property type="component" value="Unassembled WGS sequence"/>
</dbReference>
<comment type="caution">
    <text evidence="3">The sequence shown here is derived from an EMBL/GenBank/DDBJ whole genome shotgun (WGS) entry which is preliminary data.</text>
</comment>
<accession>A0A821D924</accession>
<organism evidence="3 4">
    <name type="scientific">Rotaria magnacalcarata</name>
    <dbReference type="NCBI Taxonomy" id="392030"/>
    <lineage>
        <taxon>Eukaryota</taxon>
        <taxon>Metazoa</taxon>
        <taxon>Spiralia</taxon>
        <taxon>Gnathifera</taxon>
        <taxon>Rotifera</taxon>
        <taxon>Eurotatoria</taxon>
        <taxon>Bdelloidea</taxon>
        <taxon>Philodinida</taxon>
        <taxon>Philodinidae</taxon>
        <taxon>Rotaria</taxon>
    </lineage>
</organism>
<name>A0A821D924_9BILA</name>
<sequence>SEQSMLHHRLYNNTRMHSSSHYTLRLNEGRRPPPSPQSSNNAYVLTTI</sequence>
<keyword evidence="4" id="KW-1185">Reference proteome</keyword>
<feature type="region of interest" description="Disordered" evidence="1">
    <location>
        <begin position="1"/>
        <end position="48"/>
    </location>
</feature>
<reference evidence="3" key="1">
    <citation type="submission" date="2021-02" db="EMBL/GenBank/DDBJ databases">
        <authorList>
            <person name="Nowell W R."/>
        </authorList>
    </citation>
    <scope>NUCLEOTIDE SEQUENCE</scope>
</reference>
<evidence type="ECO:0000313" key="4">
    <source>
        <dbReference type="Proteomes" id="UP000663866"/>
    </source>
</evidence>
<evidence type="ECO:0000313" key="2">
    <source>
        <dbReference type="EMBL" id="CAF2175557.1"/>
    </source>
</evidence>
<evidence type="ECO:0000256" key="1">
    <source>
        <dbReference type="SAM" id="MobiDB-lite"/>
    </source>
</evidence>
<feature type="non-terminal residue" evidence="3">
    <location>
        <position position="1"/>
    </location>
</feature>
<proteinExistence type="predicted"/>
<gene>
    <name evidence="3" type="ORF">OVN521_LOCUS45795</name>
    <name evidence="2" type="ORF">WKI299_LOCUS33172</name>
</gene>
<dbReference type="EMBL" id="CAJOBG010077090">
    <property type="protein sequence ID" value="CAF4617770.1"/>
    <property type="molecule type" value="Genomic_DNA"/>
</dbReference>
<dbReference type="EMBL" id="CAJNRF010015550">
    <property type="protein sequence ID" value="CAF2175557.1"/>
    <property type="molecule type" value="Genomic_DNA"/>
</dbReference>
<feature type="compositionally biased region" description="Basic residues" evidence="1">
    <location>
        <begin position="1"/>
        <end position="10"/>
    </location>
</feature>
<protein>
    <submittedName>
        <fullName evidence="3">Uncharacterized protein</fullName>
    </submittedName>
</protein>
<dbReference type="AlphaFoldDB" id="A0A821D924"/>